<feature type="active site" description="Tele-phosphohistidine intermediate" evidence="2">
    <location>
        <position position="10"/>
    </location>
</feature>
<dbReference type="AlphaFoldDB" id="A0A921F310"/>
<dbReference type="Proteomes" id="UP000776650">
    <property type="component" value="Unassembled WGS sequence"/>
</dbReference>
<dbReference type="Pfam" id="PF00300">
    <property type="entry name" value="His_Phos_1"/>
    <property type="match status" value="1"/>
</dbReference>
<dbReference type="PANTHER" id="PTHR46517">
    <property type="entry name" value="FRUCTOSE-2,6-BISPHOSPHATASE TIGAR"/>
    <property type="match status" value="1"/>
</dbReference>
<evidence type="ECO:0000313" key="4">
    <source>
        <dbReference type="EMBL" id="HJE89663.1"/>
    </source>
</evidence>
<comment type="caution">
    <text evidence="4">The sequence shown here is derived from an EMBL/GenBank/DDBJ whole genome shotgun (WGS) entry which is preliminary data.</text>
</comment>
<dbReference type="GO" id="GO:0045820">
    <property type="term" value="P:negative regulation of glycolytic process"/>
    <property type="evidence" value="ECO:0007669"/>
    <property type="project" value="TreeGrafter"/>
</dbReference>
<dbReference type="InterPro" id="IPR051695">
    <property type="entry name" value="Phosphoglycerate_Mutase"/>
</dbReference>
<proteinExistence type="predicted"/>
<feature type="active site" description="Proton donor/acceptor" evidence="2">
    <location>
        <position position="83"/>
    </location>
</feature>
<sequence>MTRRLILLRHGQTHYNATMRMQGQLDTTLSEQGHKQARLAAEVIAYRHPFALYSSDLQRARKTADAIGEVTGLDVHADSRLRETNLGQWQGMSHLEVDQQWPGARAMWRSSPQWAPPGGESRLDVAVRTRSVVDELVDSEDWGDKHPVVMVAHGGAIAALAAALLELSVETFPLFNGLGNTAWAQLSAHDRGADTVSESPAAVPPTTEAAESIRWRLDSWNVAPHLENR</sequence>
<feature type="binding site" evidence="3">
    <location>
        <position position="59"/>
    </location>
    <ligand>
        <name>substrate</name>
    </ligand>
</feature>
<organism evidence="4 5">
    <name type="scientific">Dietzia timorensis</name>
    <dbReference type="NCBI Taxonomy" id="499555"/>
    <lineage>
        <taxon>Bacteria</taxon>
        <taxon>Bacillati</taxon>
        <taxon>Actinomycetota</taxon>
        <taxon>Actinomycetes</taxon>
        <taxon>Mycobacteriales</taxon>
        <taxon>Dietziaceae</taxon>
        <taxon>Dietzia</taxon>
    </lineage>
</organism>
<dbReference type="PROSITE" id="PS00175">
    <property type="entry name" value="PG_MUTASE"/>
    <property type="match status" value="1"/>
</dbReference>
<dbReference type="GO" id="GO:0043456">
    <property type="term" value="P:regulation of pentose-phosphate shunt"/>
    <property type="evidence" value="ECO:0007669"/>
    <property type="project" value="TreeGrafter"/>
</dbReference>
<reference evidence="4" key="1">
    <citation type="journal article" date="2021" name="PeerJ">
        <title>Extensive microbial diversity within the chicken gut microbiome revealed by metagenomics and culture.</title>
        <authorList>
            <person name="Gilroy R."/>
            <person name="Ravi A."/>
            <person name="Getino M."/>
            <person name="Pursley I."/>
            <person name="Horton D.L."/>
            <person name="Alikhan N.F."/>
            <person name="Baker D."/>
            <person name="Gharbi K."/>
            <person name="Hall N."/>
            <person name="Watson M."/>
            <person name="Adriaenssens E.M."/>
            <person name="Foster-Nyarko E."/>
            <person name="Jarju S."/>
            <person name="Secka A."/>
            <person name="Antonio M."/>
            <person name="Oren A."/>
            <person name="Chaudhuri R.R."/>
            <person name="La Ragione R."/>
            <person name="Hildebrand F."/>
            <person name="Pallen M.J."/>
        </authorList>
    </citation>
    <scope>NUCLEOTIDE SEQUENCE</scope>
    <source>
        <strain evidence="4">ChiGjej1B1-18357</strain>
    </source>
</reference>
<accession>A0A921F310</accession>
<dbReference type="Gene3D" id="3.40.50.1240">
    <property type="entry name" value="Phosphoglycerate mutase-like"/>
    <property type="match status" value="1"/>
</dbReference>
<keyword evidence="1" id="KW-0378">Hydrolase</keyword>
<dbReference type="InterPro" id="IPR013078">
    <property type="entry name" value="His_Pase_superF_clade-1"/>
</dbReference>
<evidence type="ECO:0000256" key="1">
    <source>
        <dbReference type="ARBA" id="ARBA00022801"/>
    </source>
</evidence>
<gene>
    <name evidence="4" type="ORF">K8V11_01465</name>
</gene>
<feature type="binding site" evidence="3">
    <location>
        <begin position="9"/>
        <end position="16"/>
    </location>
    <ligand>
        <name>substrate</name>
    </ligand>
</feature>
<dbReference type="RefSeq" id="WP_303910431.1">
    <property type="nucleotide sequence ID" value="NZ_DYXM01000028.1"/>
</dbReference>
<dbReference type="SMART" id="SM00855">
    <property type="entry name" value="PGAM"/>
    <property type="match status" value="1"/>
</dbReference>
<evidence type="ECO:0000256" key="3">
    <source>
        <dbReference type="PIRSR" id="PIRSR613078-2"/>
    </source>
</evidence>
<dbReference type="InterPro" id="IPR029033">
    <property type="entry name" value="His_PPase_superfam"/>
</dbReference>
<dbReference type="EMBL" id="DYXM01000028">
    <property type="protein sequence ID" value="HJE89663.1"/>
    <property type="molecule type" value="Genomic_DNA"/>
</dbReference>
<dbReference type="InterPro" id="IPR001345">
    <property type="entry name" value="PG/BPGM_mutase_AS"/>
</dbReference>
<evidence type="ECO:0000313" key="5">
    <source>
        <dbReference type="Proteomes" id="UP000776650"/>
    </source>
</evidence>
<dbReference type="GO" id="GO:0004331">
    <property type="term" value="F:fructose-2,6-bisphosphate 2-phosphatase activity"/>
    <property type="evidence" value="ECO:0007669"/>
    <property type="project" value="TreeGrafter"/>
</dbReference>
<dbReference type="CDD" id="cd07067">
    <property type="entry name" value="HP_PGM_like"/>
    <property type="match status" value="1"/>
</dbReference>
<dbReference type="GO" id="GO:0005829">
    <property type="term" value="C:cytosol"/>
    <property type="evidence" value="ECO:0007669"/>
    <property type="project" value="TreeGrafter"/>
</dbReference>
<protein>
    <submittedName>
        <fullName evidence="4">Histidine phosphatase family protein</fullName>
    </submittedName>
</protein>
<dbReference type="PANTHER" id="PTHR46517:SF1">
    <property type="entry name" value="FRUCTOSE-2,6-BISPHOSPHATASE TIGAR"/>
    <property type="match status" value="1"/>
</dbReference>
<reference evidence="4" key="2">
    <citation type="submission" date="2021-09" db="EMBL/GenBank/DDBJ databases">
        <authorList>
            <person name="Gilroy R."/>
        </authorList>
    </citation>
    <scope>NUCLEOTIDE SEQUENCE</scope>
    <source>
        <strain evidence="4">ChiGjej1B1-18357</strain>
    </source>
</reference>
<dbReference type="SUPFAM" id="SSF53254">
    <property type="entry name" value="Phosphoglycerate mutase-like"/>
    <property type="match status" value="1"/>
</dbReference>
<evidence type="ECO:0000256" key="2">
    <source>
        <dbReference type="PIRSR" id="PIRSR613078-1"/>
    </source>
</evidence>
<name>A0A921F310_9ACTN</name>